<keyword evidence="4" id="KW-0269">Exonuclease</keyword>
<dbReference type="Gene3D" id="3.40.50.300">
    <property type="entry name" value="P-loop containing nucleotide triphosphate hydrolases"/>
    <property type="match status" value="2"/>
</dbReference>
<evidence type="ECO:0000313" key="5">
    <source>
        <dbReference type="Proteomes" id="UP000275663"/>
    </source>
</evidence>
<dbReference type="GO" id="GO:0006302">
    <property type="term" value="P:double-strand break repair"/>
    <property type="evidence" value="ECO:0007669"/>
    <property type="project" value="InterPro"/>
</dbReference>
<feature type="region of interest" description="Disordered" evidence="2">
    <location>
        <begin position="1008"/>
        <end position="1034"/>
    </location>
</feature>
<feature type="compositionally biased region" description="Acidic residues" evidence="2">
    <location>
        <begin position="1012"/>
        <end position="1021"/>
    </location>
</feature>
<dbReference type="PANTHER" id="PTHR32114:SF2">
    <property type="entry name" value="ABC TRANSPORTER ABCH.3"/>
    <property type="match status" value="1"/>
</dbReference>
<feature type="coiled-coil region" evidence="1">
    <location>
        <begin position="335"/>
        <end position="362"/>
    </location>
</feature>
<dbReference type="InterPro" id="IPR038729">
    <property type="entry name" value="Rad50/SbcC_AAA"/>
</dbReference>
<feature type="compositionally biased region" description="Low complexity" evidence="2">
    <location>
        <begin position="647"/>
        <end position="665"/>
    </location>
</feature>
<evidence type="ECO:0000256" key="2">
    <source>
        <dbReference type="SAM" id="MobiDB-lite"/>
    </source>
</evidence>
<feature type="compositionally biased region" description="Polar residues" evidence="2">
    <location>
        <begin position="1124"/>
        <end position="1135"/>
    </location>
</feature>
<accession>A0A3Q9BUG8</accession>
<reference evidence="4 5" key="1">
    <citation type="journal article" date="2011" name="Int. J. Syst. Evol. Microbiol.">
        <title>Description of Undibacterium oligocarboniphilum sp. nov., isolated from purified water, and Undibacterium pigrum strain CCUG 49012 as the type strain of Undibacterium parvum sp. nov., and emended descriptions of the genus Undibacterium and the species Undibacterium pigrum.</title>
        <authorList>
            <person name="Eder W."/>
            <person name="Wanner G."/>
            <person name="Ludwig W."/>
            <person name="Busse H.J."/>
            <person name="Ziemke-Kageler F."/>
            <person name="Lang E."/>
        </authorList>
    </citation>
    <scope>NUCLEOTIDE SEQUENCE [LARGE SCALE GENOMIC DNA]</scope>
    <source>
        <strain evidence="4 5">DSM 23061</strain>
    </source>
</reference>
<dbReference type="InterPro" id="IPR027417">
    <property type="entry name" value="P-loop_NTPase"/>
</dbReference>
<dbReference type="Pfam" id="PF13476">
    <property type="entry name" value="AAA_23"/>
    <property type="match status" value="1"/>
</dbReference>
<name>A0A3Q9BUG8_9BURK</name>
<feature type="region of interest" description="Disordered" evidence="2">
    <location>
        <begin position="221"/>
        <end position="242"/>
    </location>
</feature>
<feature type="coiled-coil region" evidence="1">
    <location>
        <begin position="396"/>
        <end position="423"/>
    </location>
</feature>
<keyword evidence="4" id="KW-0540">Nuclease</keyword>
<feature type="coiled-coil region" evidence="1">
    <location>
        <begin position="715"/>
        <end position="788"/>
    </location>
</feature>
<dbReference type="GO" id="GO:0004527">
    <property type="term" value="F:exonuclease activity"/>
    <property type="evidence" value="ECO:0007669"/>
    <property type="project" value="UniProtKB-KW"/>
</dbReference>
<dbReference type="PANTHER" id="PTHR32114">
    <property type="entry name" value="ABC TRANSPORTER ABCH.3"/>
    <property type="match status" value="1"/>
</dbReference>
<dbReference type="RefSeq" id="WP_126129501.1">
    <property type="nucleotide sequence ID" value="NZ_CP034464.1"/>
</dbReference>
<dbReference type="KEGG" id="upv:EJN92_20340"/>
<feature type="region of interest" description="Disordered" evidence="2">
    <location>
        <begin position="277"/>
        <end position="303"/>
    </location>
</feature>
<feature type="region of interest" description="Disordered" evidence="2">
    <location>
        <begin position="1113"/>
        <end position="1141"/>
    </location>
</feature>
<dbReference type="Proteomes" id="UP000275663">
    <property type="component" value="Chromosome"/>
</dbReference>
<protein>
    <submittedName>
        <fullName evidence="4">Exonuclease SbcC</fullName>
    </submittedName>
</protein>
<feature type="domain" description="Rad50/SbcC-type AAA" evidence="3">
    <location>
        <begin position="6"/>
        <end position="224"/>
    </location>
</feature>
<keyword evidence="1" id="KW-0175">Coiled coil</keyword>
<dbReference type="SUPFAM" id="SSF52540">
    <property type="entry name" value="P-loop containing nucleoside triphosphate hydrolases"/>
    <property type="match status" value="1"/>
</dbReference>
<gene>
    <name evidence="4" type="ORF">EJN92_20340</name>
</gene>
<dbReference type="EMBL" id="CP034464">
    <property type="protein sequence ID" value="AZP14140.1"/>
    <property type="molecule type" value="Genomic_DNA"/>
</dbReference>
<dbReference type="OrthoDB" id="9795626at2"/>
<proteinExistence type="predicted"/>
<feature type="compositionally biased region" description="Basic and acidic residues" evidence="2">
    <location>
        <begin position="221"/>
        <end position="236"/>
    </location>
</feature>
<keyword evidence="4" id="KW-0378">Hydrolase</keyword>
<feature type="coiled-coil region" evidence="1">
    <location>
        <begin position="875"/>
        <end position="902"/>
    </location>
</feature>
<dbReference type="Pfam" id="PF13558">
    <property type="entry name" value="SbcC_Walker_B"/>
    <property type="match status" value="1"/>
</dbReference>
<dbReference type="GO" id="GO:0016887">
    <property type="term" value="F:ATP hydrolysis activity"/>
    <property type="evidence" value="ECO:0007669"/>
    <property type="project" value="InterPro"/>
</dbReference>
<evidence type="ECO:0000313" key="4">
    <source>
        <dbReference type="EMBL" id="AZP14140.1"/>
    </source>
</evidence>
<organism evidence="4 5">
    <name type="scientific">Undibacterium parvum</name>
    <dbReference type="NCBI Taxonomy" id="401471"/>
    <lineage>
        <taxon>Bacteria</taxon>
        <taxon>Pseudomonadati</taxon>
        <taxon>Pseudomonadota</taxon>
        <taxon>Betaproteobacteria</taxon>
        <taxon>Burkholderiales</taxon>
        <taxon>Oxalobacteraceae</taxon>
        <taxon>Undibacterium</taxon>
    </lineage>
</organism>
<feature type="region of interest" description="Disordered" evidence="2">
    <location>
        <begin position="647"/>
        <end position="670"/>
    </location>
</feature>
<sequence>MKILAIRGKNLASLAGEFEVDFEQEPLKSAGLFAISGPTGAGKSTLLDALCMALYENTPRLIKAGGNKTLPDGSDFITHQDAANLLRRGCAEGYAEVDFVGSDDLSYRARWSVRRSRNKANGGLQPTSMSLHQLPQLLPIGGKKTEVKAEIEKRVGLKFEQFTRAVLLAQNEFSSFLKAEDNERGELLETLTGSSIYSQLSMRAFARAKLEQQELQRINDRLADQKPLSEEQRTQLEQDSQAANASVAALDARKATLEHDLRWFELDNKLAQEQQLAEQLSQQKQAEQEQAKPRSSALQQLEQAQAARPLLAETDRLSRSISAQQTAITDASSRVQLAALNRDQIEAALASAQRQVQAAEQAQSLAAPQLDQAKALDASIATLNPAHLAKQSAQHAAELAATLAQEQQASKQAELNANKQKQQATQQWLSQNSALQTLAENWPAWDILLRQASGLRNEYAGFTGILAINAKNQETQNAQLASSQAALASSTEQLAKAELARQLASQHYQAASEKCGDTPAKKQALDTRREQLSSAAHTAQTLAELGTRQHSMQAQAAASAQAIALSEAAAALAAAKLPQLAAAQTQAEHSLKLAEAACAASVESLRAALVVDQPCPVCGSEQHPYRTDNPQLRALLHALQEQVQQCRQQSQQAQQEHSSHAAQEASEQKSLAQTQLELSQLNALLQAQQEAWNSHPLATELATLAKDAERQNAWFNQQRLAVQEQLAQIAELENASRLALQNRDTAQATLERATLDHQNKKDAANHAASALEQTLAASKNASEQAQQSSERLALCLAELAPAFKPPRPLAGEAWGEGSPNSHAQVGDNYSGANEDQDLWQEQWQAAPEQFQQRCAEHARAWLSQSKELELSGQRHTTLNLELSNLAETQAKAEQERQRTSTELAASSLALQDKQAQRAAILRALHPAESGETVLSVSQIEAQLASAIASAKQGQTQATQAASAAAQEHSRSSEALALAKARLASDSAEAEQAAAQLANWLEQNAALFASEDSSSEENESENSEAGPPEQSATAATEQLRTLLEHDAAWITAERAALQALANASQQAAAVAQERSLRRLSHQAERPQLENLIAELGGELSTQLNAELNTTLSAASATDPDAPDQTELSQASEQHLNPDSPINAISDTTALAALQQALQTLTTQRQAANASASLCQAAIAQDQARRSQAADIVKLMENQEAKSKIWETLNALIGAADGKKFRNYAQQYTLDVLLGYANRHLHELSRRYRLQRIKDTLALMVIDQDMGDEARSVHSLSGGESFLVSLALALGLASLSSNRVRVESLFIDEGFGSLDADTLRVAMDALDGLQAMGRKVGVISHVQEMTERISTKILVQRTSGGRSLVGVG</sequence>
<evidence type="ECO:0000259" key="3">
    <source>
        <dbReference type="Pfam" id="PF13476"/>
    </source>
</evidence>
<keyword evidence="5" id="KW-1185">Reference proteome</keyword>
<evidence type="ECO:0000256" key="1">
    <source>
        <dbReference type="SAM" id="Coils"/>
    </source>
</evidence>